<dbReference type="GO" id="GO:0006044">
    <property type="term" value="P:N-acetylglucosamine metabolic process"/>
    <property type="evidence" value="ECO:0007669"/>
    <property type="project" value="TreeGrafter"/>
</dbReference>
<evidence type="ECO:0000313" key="2">
    <source>
        <dbReference type="Proteomes" id="UP000615446"/>
    </source>
</evidence>
<dbReference type="Pfam" id="PF12239">
    <property type="entry name" value="DUF3605"/>
    <property type="match status" value="1"/>
</dbReference>
<dbReference type="Proteomes" id="UP000615446">
    <property type="component" value="Unassembled WGS sequence"/>
</dbReference>
<sequence>MKSESLEIDGHRLYGYYREFYPYSGRSAYRPSKPLWNRNYLFIIFTWIGCNQLLNSTENENEDVLSWESVKEIVESGRLELLRRSKPDQLKYRAYKEKINKEHGSLDNYLYQNVLNWPKESYSNDSSSQEYFSSKIPSTHYNLRLNDFPYTIDSSIAHYVLWSRLPFRDQRDQDVKGDINLFLKEKFPGNKEWLFFINPPQLQSIKNIWHGHIFMRDIPNKT</sequence>
<accession>A0A8H3QH38</accession>
<proteinExistence type="predicted"/>
<organism evidence="1 2">
    <name type="scientific">Rhizophagus clarus</name>
    <dbReference type="NCBI Taxonomy" id="94130"/>
    <lineage>
        <taxon>Eukaryota</taxon>
        <taxon>Fungi</taxon>
        <taxon>Fungi incertae sedis</taxon>
        <taxon>Mucoromycota</taxon>
        <taxon>Glomeromycotina</taxon>
        <taxon>Glomeromycetes</taxon>
        <taxon>Glomerales</taxon>
        <taxon>Glomeraceae</taxon>
        <taxon>Rhizophagus</taxon>
    </lineage>
</organism>
<dbReference type="InterPro" id="IPR022036">
    <property type="entry name" value="DUF3605"/>
</dbReference>
<protein>
    <submittedName>
        <fullName evidence="1">Uncharacterized protein</fullName>
    </submittedName>
</protein>
<dbReference type="OrthoDB" id="498286at2759"/>
<dbReference type="AlphaFoldDB" id="A0A8H3QH38"/>
<gene>
    <name evidence="1" type="ORF">RCL2_000680400</name>
</gene>
<reference evidence="1" key="1">
    <citation type="submission" date="2019-10" db="EMBL/GenBank/DDBJ databases">
        <title>Conservation and host-specific expression of non-tandemly repeated heterogenous ribosome RNA gene in arbuscular mycorrhizal fungi.</title>
        <authorList>
            <person name="Maeda T."/>
            <person name="Kobayashi Y."/>
            <person name="Nakagawa T."/>
            <person name="Ezawa T."/>
            <person name="Yamaguchi K."/>
            <person name="Bino T."/>
            <person name="Nishimoto Y."/>
            <person name="Shigenobu S."/>
            <person name="Kawaguchi M."/>
        </authorList>
    </citation>
    <scope>NUCLEOTIDE SEQUENCE</scope>
    <source>
        <strain evidence="1">HR1</strain>
    </source>
</reference>
<comment type="caution">
    <text evidence="1">The sequence shown here is derived from an EMBL/GenBank/DDBJ whole genome shotgun (WGS) entry which is preliminary data.</text>
</comment>
<dbReference type="PANTHER" id="PTHR35020">
    <property type="entry name" value="N-ACETYLGLUCOSAMINE-INDUCED PROTEIN 1"/>
    <property type="match status" value="1"/>
</dbReference>
<dbReference type="EMBL" id="BLAL01000044">
    <property type="protein sequence ID" value="GES79503.1"/>
    <property type="molecule type" value="Genomic_DNA"/>
</dbReference>
<dbReference type="GO" id="GO:0005737">
    <property type="term" value="C:cytoplasm"/>
    <property type="evidence" value="ECO:0007669"/>
    <property type="project" value="TreeGrafter"/>
</dbReference>
<evidence type="ECO:0000313" key="1">
    <source>
        <dbReference type="EMBL" id="GES79503.1"/>
    </source>
</evidence>
<name>A0A8H3QH38_9GLOM</name>
<dbReference type="PANTHER" id="PTHR35020:SF2">
    <property type="entry name" value="N-ACETYLGLUCOSAMINE-INDUCED PROTEIN 1"/>
    <property type="match status" value="1"/>
</dbReference>